<dbReference type="PANTHER" id="PTHR47432:SF1">
    <property type="entry name" value="CELL WALL ASSEMBLY REGULATOR SMI1"/>
    <property type="match status" value="1"/>
</dbReference>
<feature type="region of interest" description="Disordered" evidence="1">
    <location>
        <begin position="197"/>
        <end position="227"/>
    </location>
</feature>
<accession>A0A850DYA8</accession>
<dbReference type="Proteomes" id="UP000539146">
    <property type="component" value="Unassembled WGS sequence"/>
</dbReference>
<gene>
    <name evidence="3" type="ORF">HP467_13810</name>
</gene>
<dbReference type="Pfam" id="PF09346">
    <property type="entry name" value="SMI1_KNR4"/>
    <property type="match status" value="1"/>
</dbReference>
<evidence type="ECO:0000313" key="3">
    <source>
        <dbReference type="EMBL" id="NUU29170.1"/>
    </source>
</evidence>
<sequence>MDLGRLFRRGNHDPAPADDATDRLRAALARLVARIPGDTMLHPPATEAALTHAETHLGRELPADVRALYLLHDGQHQYTAADPRFAAGLFAGAPLLPVQDLLLNWDNWAGFESREDMDEFASSDPDGFVQAKYSVRGWIPLTHDGSGNHIGVDLDPGPAGTVGQVITFGADDEAHHVLAPTLASYLEQVSALVASGDIIPSDDEDDPDWTSSRPLSKLFHPTGGPAA</sequence>
<reference evidence="3 4" key="1">
    <citation type="submission" date="2020-05" db="EMBL/GenBank/DDBJ databases">
        <title>Genome Sequencing of Type Strains.</title>
        <authorList>
            <person name="Lemaire J.F."/>
            <person name="Inderbitzin P."/>
            <person name="Gregorio O.A."/>
            <person name="Collins S.B."/>
            <person name="Wespe N."/>
            <person name="Knight-Connoni V."/>
        </authorList>
    </citation>
    <scope>NUCLEOTIDE SEQUENCE [LARGE SCALE GENOMIC DNA]</scope>
    <source>
        <strain evidence="3 4">DSM 20512</strain>
    </source>
</reference>
<feature type="domain" description="Knr4/Smi1-like" evidence="2">
    <location>
        <begin position="44"/>
        <end position="188"/>
    </location>
</feature>
<dbReference type="InterPro" id="IPR051873">
    <property type="entry name" value="KNR4/SMI1_regulator"/>
</dbReference>
<evidence type="ECO:0000256" key="1">
    <source>
        <dbReference type="SAM" id="MobiDB-lite"/>
    </source>
</evidence>
<comment type="caution">
    <text evidence="3">The sequence shown here is derived from an EMBL/GenBank/DDBJ whole genome shotgun (WGS) entry which is preliminary data.</text>
</comment>
<dbReference type="PANTHER" id="PTHR47432">
    <property type="entry name" value="CELL WALL ASSEMBLY REGULATOR SMI1"/>
    <property type="match status" value="1"/>
</dbReference>
<dbReference type="InterPro" id="IPR037883">
    <property type="entry name" value="Knr4/Smi1-like_sf"/>
</dbReference>
<name>A0A850DYA8_9MICO</name>
<evidence type="ECO:0000313" key="4">
    <source>
        <dbReference type="Proteomes" id="UP000539146"/>
    </source>
</evidence>
<proteinExistence type="predicted"/>
<dbReference type="InterPro" id="IPR018958">
    <property type="entry name" value="Knr4/Smi1-like_dom"/>
</dbReference>
<dbReference type="AlphaFoldDB" id="A0A850DYA8"/>
<dbReference type="RefSeq" id="WP_175326529.1">
    <property type="nucleotide sequence ID" value="NZ_BAAAWP010000001.1"/>
</dbReference>
<evidence type="ECO:0000259" key="2">
    <source>
        <dbReference type="SMART" id="SM00860"/>
    </source>
</evidence>
<protein>
    <recommendedName>
        <fullName evidence="2">Knr4/Smi1-like domain-containing protein</fullName>
    </recommendedName>
</protein>
<dbReference type="EMBL" id="JABMCG010000120">
    <property type="protein sequence ID" value="NUU29170.1"/>
    <property type="molecule type" value="Genomic_DNA"/>
</dbReference>
<dbReference type="SMART" id="SM00860">
    <property type="entry name" value="SMI1_KNR4"/>
    <property type="match status" value="1"/>
</dbReference>
<dbReference type="Gene3D" id="3.40.1580.10">
    <property type="entry name" value="SMI1/KNR4-like"/>
    <property type="match status" value="1"/>
</dbReference>
<organism evidence="3 4">
    <name type="scientific">Curtobacterium citreum</name>
    <dbReference type="NCBI Taxonomy" id="2036"/>
    <lineage>
        <taxon>Bacteria</taxon>
        <taxon>Bacillati</taxon>
        <taxon>Actinomycetota</taxon>
        <taxon>Actinomycetes</taxon>
        <taxon>Micrococcales</taxon>
        <taxon>Microbacteriaceae</taxon>
        <taxon>Curtobacterium</taxon>
    </lineage>
</organism>
<dbReference type="SUPFAM" id="SSF160631">
    <property type="entry name" value="SMI1/KNR4-like"/>
    <property type="match status" value="1"/>
</dbReference>